<evidence type="ECO:0000256" key="1">
    <source>
        <dbReference type="ARBA" id="ARBA00001946"/>
    </source>
</evidence>
<organism evidence="8 9">
    <name type="scientific">Candidatus Roizmanbacteria bacterium RIFCSPHIGHO2_02_FULL_43_11</name>
    <dbReference type="NCBI Taxonomy" id="1802043"/>
    <lineage>
        <taxon>Bacteria</taxon>
        <taxon>Candidatus Roizmaniibacteriota</taxon>
    </lineage>
</organism>
<proteinExistence type="inferred from homology"/>
<dbReference type="EMBL" id="MFZT01000038">
    <property type="protein sequence ID" value="OGK29868.1"/>
    <property type="molecule type" value="Genomic_DNA"/>
</dbReference>
<sequence>MIEQSLIIVKPDGVERGLIGEIIRRLERTGLKIVAAKMLQVPKELADMHYPDDREELWTGIGQKSLDNYKAMGLDPVKEIGSNDPKAIGSKVRDWLKKYITEGPVFAFVIEGPHAVEIVRQFVGHTLPLNAAPGTIRGDFSFDSSALANSAGRPIRNIVHASGNLDEAKHEVVLWFKPEEMVNYKRVEEAAMMGRG</sequence>
<dbReference type="SMART" id="SM00562">
    <property type="entry name" value="NDK"/>
    <property type="match status" value="1"/>
</dbReference>
<dbReference type="Gene3D" id="3.30.70.141">
    <property type="entry name" value="Nucleoside diphosphate kinase-like domain"/>
    <property type="match status" value="1"/>
</dbReference>
<accession>A0A1F7HF51</accession>
<reference evidence="8 9" key="1">
    <citation type="journal article" date="2016" name="Nat. Commun.">
        <title>Thousands of microbial genomes shed light on interconnected biogeochemical processes in an aquifer system.</title>
        <authorList>
            <person name="Anantharaman K."/>
            <person name="Brown C.T."/>
            <person name="Hug L.A."/>
            <person name="Sharon I."/>
            <person name="Castelle C.J."/>
            <person name="Probst A.J."/>
            <person name="Thomas B.C."/>
            <person name="Singh A."/>
            <person name="Wilkins M.J."/>
            <person name="Karaoz U."/>
            <person name="Brodie E.L."/>
            <person name="Williams K.H."/>
            <person name="Hubbard S.S."/>
            <person name="Banfield J.F."/>
        </authorList>
    </citation>
    <scope>NUCLEOTIDE SEQUENCE [LARGE SCALE GENOMIC DNA]</scope>
</reference>
<comment type="similarity">
    <text evidence="2 6">Belongs to the NDK family.</text>
</comment>
<dbReference type="Proteomes" id="UP000178098">
    <property type="component" value="Unassembled WGS sequence"/>
</dbReference>
<gene>
    <name evidence="8" type="ORF">A3D08_00810</name>
</gene>
<dbReference type="Pfam" id="PF00334">
    <property type="entry name" value="NDK"/>
    <property type="match status" value="2"/>
</dbReference>
<name>A0A1F7HF51_9BACT</name>
<comment type="caution">
    <text evidence="8">The sequence shown here is derived from an EMBL/GenBank/DDBJ whole genome shotgun (WGS) entry which is preliminary data.</text>
</comment>
<evidence type="ECO:0000259" key="7">
    <source>
        <dbReference type="SMART" id="SM00562"/>
    </source>
</evidence>
<feature type="domain" description="Nucleoside diphosphate kinase-like" evidence="7">
    <location>
        <begin position="2"/>
        <end position="183"/>
    </location>
</feature>
<evidence type="ECO:0000256" key="6">
    <source>
        <dbReference type="PROSITE-ProRule" id="PRU00706"/>
    </source>
</evidence>
<dbReference type="InterPro" id="IPR036850">
    <property type="entry name" value="NDK-like_dom_sf"/>
</dbReference>
<evidence type="ECO:0000256" key="5">
    <source>
        <dbReference type="ARBA" id="ARBA00022777"/>
    </source>
</evidence>
<dbReference type="PANTHER" id="PTHR11349">
    <property type="entry name" value="NUCLEOSIDE DIPHOSPHATE KINASE"/>
    <property type="match status" value="1"/>
</dbReference>
<comment type="caution">
    <text evidence="6">Lacks conserved residue(s) required for the propagation of feature annotation.</text>
</comment>
<comment type="cofactor">
    <cofactor evidence="1">
        <name>Mg(2+)</name>
        <dbReference type="ChEBI" id="CHEBI:18420"/>
    </cofactor>
</comment>
<evidence type="ECO:0000256" key="2">
    <source>
        <dbReference type="ARBA" id="ARBA00008142"/>
    </source>
</evidence>
<dbReference type="SUPFAM" id="SSF54919">
    <property type="entry name" value="Nucleoside diphosphate kinase, NDK"/>
    <property type="match status" value="1"/>
</dbReference>
<evidence type="ECO:0000256" key="3">
    <source>
        <dbReference type="ARBA" id="ARBA00012966"/>
    </source>
</evidence>
<keyword evidence="4" id="KW-0808">Transferase</keyword>
<evidence type="ECO:0000313" key="8">
    <source>
        <dbReference type="EMBL" id="OGK29868.1"/>
    </source>
</evidence>
<dbReference type="InterPro" id="IPR034907">
    <property type="entry name" value="NDK-like_dom"/>
</dbReference>
<dbReference type="AlphaFoldDB" id="A0A1F7HF51"/>
<evidence type="ECO:0000256" key="4">
    <source>
        <dbReference type="ARBA" id="ARBA00022679"/>
    </source>
</evidence>
<dbReference type="PROSITE" id="PS51374">
    <property type="entry name" value="NDPK_LIKE"/>
    <property type="match status" value="1"/>
</dbReference>
<dbReference type="CDD" id="cd04413">
    <property type="entry name" value="NDPk_I"/>
    <property type="match status" value="1"/>
</dbReference>
<protein>
    <recommendedName>
        <fullName evidence="3">nucleoside-diphosphate kinase</fullName>
        <ecNumber evidence="3">2.7.4.6</ecNumber>
    </recommendedName>
</protein>
<dbReference type="EC" id="2.7.4.6" evidence="3"/>
<evidence type="ECO:0000313" key="9">
    <source>
        <dbReference type="Proteomes" id="UP000178098"/>
    </source>
</evidence>
<keyword evidence="5 8" id="KW-0418">Kinase</keyword>
<dbReference type="GO" id="GO:0004550">
    <property type="term" value="F:nucleoside diphosphate kinase activity"/>
    <property type="evidence" value="ECO:0007669"/>
    <property type="project" value="UniProtKB-EC"/>
</dbReference>